<dbReference type="EMBL" id="UINC01137811">
    <property type="protein sequence ID" value="SVD23378.1"/>
    <property type="molecule type" value="Genomic_DNA"/>
</dbReference>
<organism evidence="1">
    <name type="scientific">marine metagenome</name>
    <dbReference type="NCBI Taxonomy" id="408172"/>
    <lineage>
        <taxon>unclassified sequences</taxon>
        <taxon>metagenomes</taxon>
        <taxon>ecological metagenomes</taxon>
    </lineage>
</organism>
<gene>
    <name evidence="1" type="ORF">METZ01_LOCUS376232</name>
</gene>
<name>A0A382TPK7_9ZZZZ</name>
<protein>
    <submittedName>
        <fullName evidence="1">Uncharacterized protein</fullName>
    </submittedName>
</protein>
<proteinExistence type="predicted"/>
<feature type="non-terminal residue" evidence="1">
    <location>
        <position position="22"/>
    </location>
</feature>
<reference evidence="1" key="1">
    <citation type="submission" date="2018-05" db="EMBL/GenBank/DDBJ databases">
        <authorList>
            <person name="Lanie J.A."/>
            <person name="Ng W.-L."/>
            <person name="Kazmierczak K.M."/>
            <person name="Andrzejewski T.M."/>
            <person name="Davidsen T.M."/>
            <person name="Wayne K.J."/>
            <person name="Tettelin H."/>
            <person name="Glass J.I."/>
            <person name="Rusch D."/>
            <person name="Podicherti R."/>
            <person name="Tsui H.-C.T."/>
            <person name="Winkler M.E."/>
        </authorList>
    </citation>
    <scope>NUCLEOTIDE SEQUENCE</scope>
</reference>
<sequence>SPLGRGIRSLPTIKPGFIVTKF</sequence>
<evidence type="ECO:0000313" key="1">
    <source>
        <dbReference type="EMBL" id="SVD23378.1"/>
    </source>
</evidence>
<feature type="non-terminal residue" evidence="1">
    <location>
        <position position="1"/>
    </location>
</feature>
<dbReference type="AlphaFoldDB" id="A0A382TPK7"/>
<accession>A0A382TPK7</accession>